<gene>
    <name evidence="5" type="ORF">GCM10022393_04600</name>
</gene>
<accession>A0ABP7X9P1</accession>
<organism evidence="5 6">
    <name type="scientific">Aquimarina addita</name>
    <dbReference type="NCBI Taxonomy" id="870485"/>
    <lineage>
        <taxon>Bacteria</taxon>
        <taxon>Pseudomonadati</taxon>
        <taxon>Bacteroidota</taxon>
        <taxon>Flavobacteriia</taxon>
        <taxon>Flavobacteriales</taxon>
        <taxon>Flavobacteriaceae</taxon>
        <taxon>Aquimarina</taxon>
    </lineage>
</organism>
<dbReference type="PROSITE" id="PS50297">
    <property type="entry name" value="ANK_REP_REGION"/>
    <property type="match status" value="1"/>
</dbReference>
<dbReference type="PROSITE" id="PS50088">
    <property type="entry name" value="ANK_REPEAT"/>
    <property type="match status" value="2"/>
</dbReference>
<evidence type="ECO:0000256" key="2">
    <source>
        <dbReference type="ARBA" id="ARBA00023043"/>
    </source>
</evidence>
<feature type="chain" id="PRO_5047005221" description="Ankyrin repeat domain-containing protein" evidence="4">
    <location>
        <begin position="21"/>
        <end position="126"/>
    </location>
</feature>
<reference evidence="6" key="1">
    <citation type="journal article" date="2019" name="Int. J. Syst. Evol. Microbiol.">
        <title>The Global Catalogue of Microorganisms (GCM) 10K type strain sequencing project: providing services to taxonomists for standard genome sequencing and annotation.</title>
        <authorList>
            <consortium name="The Broad Institute Genomics Platform"/>
            <consortium name="The Broad Institute Genome Sequencing Center for Infectious Disease"/>
            <person name="Wu L."/>
            <person name="Ma J."/>
        </authorList>
    </citation>
    <scope>NUCLEOTIDE SEQUENCE [LARGE SCALE GENOMIC DNA]</scope>
    <source>
        <strain evidence="6">JCM 17106</strain>
    </source>
</reference>
<feature type="repeat" description="ANK" evidence="3">
    <location>
        <begin position="37"/>
        <end position="69"/>
    </location>
</feature>
<dbReference type="Gene3D" id="1.25.40.20">
    <property type="entry name" value="Ankyrin repeat-containing domain"/>
    <property type="match status" value="1"/>
</dbReference>
<dbReference type="InterPro" id="IPR036770">
    <property type="entry name" value="Ankyrin_rpt-contain_sf"/>
</dbReference>
<dbReference type="SUPFAM" id="SSF48403">
    <property type="entry name" value="Ankyrin repeat"/>
    <property type="match status" value="1"/>
</dbReference>
<name>A0ABP7X9P1_9FLAO</name>
<evidence type="ECO:0000313" key="6">
    <source>
        <dbReference type="Proteomes" id="UP001500459"/>
    </source>
</evidence>
<dbReference type="Proteomes" id="UP001500459">
    <property type="component" value="Unassembled WGS sequence"/>
</dbReference>
<evidence type="ECO:0008006" key="7">
    <source>
        <dbReference type="Google" id="ProtNLM"/>
    </source>
</evidence>
<keyword evidence="6" id="KW-1185">Reference proteome</keyword>
<evidence type="ECO:0000256" key="1">
    <source>
        <dbReference type="ARBA" id="ARBA00022737"/>
    </source>
</evidence>
<dbReference type="PANTHER" id="PTHR24171">
    <property type="entry name" value="ANKYRIN REPEAT DOMAIN-CONTAINING PROTEIN 39-RELATED"/>
    <property type="match status" value="1"/>
</dbReference>
<keyword evidence="1" id="KW-0677">Repeat</keyword>
<feature type="signal peptide" evidence="4">
    <location>
        <begin position="1"/>
        <end position="20"/>
    </location>
</feature>
<sequence>MKKTIVIALMILFIAPVSFAMNKQTTMNTFTQELATKKLSPFCMAIVKGDLETVKKFIELGSDVNESSEGMTPLMYAARYNRLDIMRVLINEGAKINVKSGQGFTAMKYAKLSNASEAVALLKELS</sequence>
<dbReference type="EMBL" id="BAABCW010000001">
    <property type="protein sequence ID" value="GAA4108471.1"/>
    <property type="molecule type" value="Genomic_DNA"/>
</dbReference>
<dbReference type="InterPro" id="IPR002110">
    <property type="entry name" value="Ankyrin_rpt"/>
</dbReference>
<evidence type="ECO:0000313" key="5">
    <source>
        <dbReference type="EMBL" id="GAA4108471.1"/>
    </source>
</evidence>
<feature type="repeat" description="ANK" evidence="3">
    <location>
        <begin position="69"/>
        <end position="101"/>
    </location>
</feature>
<evidence type="ECO:0000256" key="4">
    <source>
        <dbReference type="SAM" id="SignalP"/>
    </source>
</evidence>
<dbReference type="SMART" id="SM00248">
    <property type="entry name" value="ANK"/>
    <property type="match status" value="2"/>
</dbReference>
<dbReference type="Pfam" id="PF12796">
    <property type="entry name" value="Ank_2"/>
    <property type="match status" value="1"/>
</dbReference>
<keyword evidence="2 3" id="KW-0040">ANK repeat</keyword>
<keyword evidence="4" id="KW-0732">Signal</keyword>
<comment type="caution">
    <text evidence="5">The sequence shown here is derived from an EMBL/GenBank/DDBJ whole genome shotgun (WGS) entry which is preliminary data.</text>
</comment>
<proteinExistence type="predicted"/>
<protein>
    <recommendedName>
        <fullName evidence="7">Ankyrin repeat domain-containing protein</fullName>
    </recommendedName>
</protein>
<evidence type="ECO:0000256" key="3">
    <source>
        <dbReference type="PROSITE-ProRule" id="PRU00023"/>
    </source>
</evidence>
<dbReference type="RefSeq" id="WP_344924370.1">
    <property type="nucleotide sequence ID" value="NZ_BAABCW010000001.1"/>
</dbReference>